<proteinExistence type="predicted"/>
<dbReference type="AlphaFoldDB" id="A0A0E9PMS5"/>
<sequence>MPSCAWTICIHWHRSLWFKEFVRINYHFRTEDACYCSQVS</sequence>
<accession>A0A0E9PMS5</accession>
<protein>
    <submittedName>
        <fullName evidence="1">Uncharacterized protein</fullName>
    </submittedName>
</protein>
<evidence type="ECO:0000313" key="1">
    <source>
        <dbReference type="EMBL" id="JAH05931.1"/>
    </source>
</evidence>
<reference evidence="1" key="2">
    <citation type="journal article" date="2015" name="Fish Shellfish Immunol.">
        <title>Early steps in the European eel (Anguilla anguilla)-Vibrio vulnificus interaction in the gills: Role of the RtxA13 toxin.</title>
        <authorList>
            <person name="Callol A."/>
            <person name="Pajuelo D."/>
            <person name="Ebbesson L."/>
            <person name="Teles M."/>
            <person name="MacKenzie S."/>
            <person name="Amaro C."/>
        </authorList>
    </citation>
    <scope>NUCLEOTIDE SEQUENCE</scope>
</reference>
<reference evidence="1" key="1">
    <citation type="submission" date="2014-11" db="EMBL/GenBank/DDBJ databases">
        <authorList>
            <person name="Amaro Gonzalez C."/>
        </authorList>
    </citation>
    <scope>NUCLEOTIDE SEQUENCE</scope>
</reference>
<dbReference type="EMBL" id="GBXM01102646">
    <property type="protein sequence ID" value="JAH05931.1"/>
    <property type="molecule type" value="Transcribed_RNA"/>
</dbReference>
<organism evidence="1">
    <name type="scientific">Anguilla anguilla</name>
    <name type="common">European freshwater eel</name>
    <name type="synonym">Muraena anguilla</name>
    <dbReference type="NCBI Taxonomy" id="7936"/>
    <lineage>
        <taxon>Eukaryota</taxon>
        <taxon>Metazoa</taxon>
        <taxon>Chordata</taxon>
        <taxon>Craniata</taxon>
        <taxon>Vertebrata</taxon>
        <taxon>Euteleostomi</taxon>
        <taxon>Actinopterygii</taxon>
        <taxon>Neopterygii</taxon>
        <taxon>Teleostei</taxon>
        <taxon>Anguilliformes</taxon>
        <taxon>Anguillidae</taxon>
        <taxon>Anguilla</taxon>
    </lineage>
</organism>
<name>A0A0E9PMS5_ANGAN</name>